<reference evidence="5" key="2">
    <citation type="submission" date="2015-01" db="EMBL/GenBank/DDBJ databases">
        <title>Evolutionary Origins and Diversification of the Mycorrhizal Mutualists.</title>
        <authorList>
            <consortium name="DOE Joint Genome Institute"/>
            <consortium name="Mycorrhizal Genomics Consortium"/>
            <person name="Kohler A."/>
            <person name="Kuo A."/>
            <person name="Nagy L.G."/>
            <person name="Floudas D."/>
            <person name="Copeland A."/>
            <person name="Barry K.W."/>
            <person name="Cichocki N."/>
            <person name="Veneault-Fourrey C."/>
            <person name="LaButti K."/>
            <person name="Lindquist E.A."/>
            <person name="Lipzen A."/>
            <person name="Lundell T."/>
            <person name="Morin E."/>
            <person name="Murat C."/>
            <person name="Riley R."/>
            <person name="Ohm R."/>
            <person name="Sun H."/>
            <person name="Tunlid A."/>
            <person name="Henrissat B."/>
            <person name="Grigoriev I.V."/>
            <person name="Hibbett D.S."/>
            <person name="Martin F."/>
        </authorList>
    </citation>
    <scope>NUCLEOTIDE SEQUENCE [LARGE SCALE GENOMIC DNA]</scope>
    <source>
        <strain evidence="5">441</strain>
    </source>
</reference>
<dbReference type="GO" id="GO:0006635">
    <property type="term" value="P:fatty acid beta-oxidation"/>
    <property type="evidence" value="ECO:0007669"/>
    <property type="project" value="TreeGrafter"/>
</dbReference>
<dbReference type="InterPro" id="IPR029045">
    <property type="entry name" value="ClpP/crotonase-like_dom_sf"/>
</dbReference>
<dbReference type="Gene3D" id="3.90.226.10">
    <property type="entry name" value="2-enoyl-CoA Hydratase, Chain A, domain 1"/>
    <property type="match status" value="1"/>
</dbReference>
<evidence type="ECO:0000256" key="2">
    <source>
        <dbReference type="RuleBase" id="RU003707"/>
    </source>
</evidence>
<dbReference type="PROSITE" id="PS00166">
    <property type="entry name" value="ENOYL_COA_HYDRATASE"/>
    <property type="match status" value="1"/>
</dbReference>
<dbReference type="SUPFAM" id="SSF52096">
    <property type="entry name" value="ClpP/crotonase"/>
    <property type="match status" value="1"/>
</dbReference>
<dbReference type="InterPro" id="IPR001753">
    <property type="entry name" value="Enoyl-CoA_hydra/iso"/>
</dbReference>
<dbReference type="Proteomes" id="UP000054018">
    <property type="component" value="Unassembled WGS sequence"/>
</dbReference>
<dbReference type="InterPro" id="IPR018376">
    <property type="entry name" value="Enoyl-CoA_hyd/isom_CS"/>
</dbReference>
<dbReference type="HOGENOM" id="CLU_009834_3_1_1"/>
<evidence type="ECO:0000313" key="5">
    <source>
        <dbReference type="Proteomes" id="UP000054018"/>
    </source>
</evidence>
<dbReference type="EMBL" id="KN833691">
    <property type="protein sequence ID" value="KIK28810.1"/>
    <property type="molecule type" value="Genomic_DNA"/>
</dbReference>
<dbReference type="PANTHER" id="PTHR11941:SF75">
    <property type="entry name" value="ENOYL-COA HYDRATASE_ISOMERASE FAMILY PROTEIN"/>
    <property type="match status" value="1"/>
</dbReference>
<organism evidence="4 5">
    <name type="scientific">Pisolithus microcarpus 441</name>
    <dbReference type="NCBI Taxonomy" id="765257"/>
    <lineage>
        <taxon>Eukaryota</taxon>
        <taxon>Fungi</taxon>
        <taxon>Dikarya</taxon>
        <taxon>Basidiomycota</taxon>
        <taxon>Agaricomycotina</taxon>
        <taxon>Agaricomycetes</taxon>
        <taxon>Agaricomycetidae</taxon>
        <taxon>Boletales</taxon>
        <taxon>Sclerodermatineae</taxon>
        <taxon>Pisolithaceae</taxon>
        <taxon>Pisolithus</taxon>
    </lineage>
</organism>
<dbReference type="Pfam" id="PF00378">
    <property type="entry name" value="ECH_1"/>
    <property type="match status" value="1"/>
</dbReference>
<evidence type="ECO:0000256" key="3">
    <source>
        <dbReference type="SAM" id="MobiDB-lite"/>
    </source>
</evidence>
<dbReference type="AlphaFoldDB" id="A0A0C9YUT5"/>
<dbReference type="OrthoDB" id="1696280at2759"/>
<comment type="similarity">
    <text evidence="1 2">Belongs to the enoyl-CoA hydratase/isomerase family.</text>
</comment>
<dbReference type="GO" id="GO:0005777">
    <property type="term" value="C:peroxisome"/>
    <property type="evidence" value="ECO:0007669"/>
    <property type="project" value="TreeGrafter"/>
</dbReference>
<evidence type="ECO:0000256" key="1">
    <source>
        <dbReference type="ARBA" id="ARBA00005254"/>
    </source>
</evidence>
<keyword evidence="5" id="KW-1185">Reference proteome</keyword>
<dbReference type="PANTHER" id="PTHR11941">
    <property type="entry name" value="ENOYL-COA HYDRATASE-RELATED"/>
    <property type="match status" value="1"/>
</dbReference>
<reference evidence="4 5" key="1">
    <citation type="submission" date="2014-04" db="EMBL/GenBank/DDBJ databases">
        <authorList>
            <consortium name="DOE Joint Genome Institute"/>
            <person name="Kuo A."/>
            <person name="Kohler A."/>
            <person name="Costa M.D."/>
            <person name="Nagy L.G."/>
            <person name="Floudas D."/>
            <person name="Copeland A."/>
            <person name="Barry K.W."/>
            <person name="Cichocki N."/>
            <person name="Veneault-Fourrey C."/>
            <person name="LaButti K."/>
            <person name="Lindquist E.A."/>
            <person name="Lipzen A."/>
            <person name="Lundell T."/>
            <person name="Morin E."/>
            <person name="Murat C."/>
            <person name="Sun H."/>
            <person name="Tunlid A."/>
            <person name="Henrissat B."/>
            <person name="Grigoriev I.V."/>
            <person name="Hibbett D.S."/>
            <person name="Martin F."/>
            <person name="Nordberg H.P."/>
            <person name="Cantor M.N."/>
            <person name="Hua S.X."/>
        </authorList>
    </citation>
    <scope>NUCLEOTIDE SEQUENCE [LARGE SCALE GENOMIC DNA]</scope>
    <source>
        <strain evidence="4 5">441</strain>
    </source>
</reference>
<evidence type="ECO:0008006" key="6">
    <source>
        <dbReference type="Google" id="ProtNLM"/>
    </source>
</evidence>
<protein>
    <recommendedName>
        <fullName evidence="6">ClpP/crotonase</fullName>
    </recommendedName>
</protein>
<sequence length="289" mass="31879">MSSSNQDSLQFPLSFPSTQPLVTVSYPRAGLWVMELHNGEDSRLTKRMIDDAIRPALDVVEEHWNRNKASSPTTRSKKGTSEDGGDGALIIIGKRNQDKFFSNGFEYESVKGNPIFFTETANPLFARLLTFPIPTIAAINGHCFAAGMMLALSCDYRIMTDGSRRRAWMCMNEIHFGAPWPLSFTAVLNTKVSDPSVRRRVALEGHRFAPSEALTTGLVDRLASCGGTGAELGTENVLQEAMKLAKEVSALPKRGVWGSIKTFLYRDCLEAVRLDARTTHSILPPTARL</sequence>
<dbReference type="CDD" id="cd06558">
    <property type="entry name" value="crotonase-like"/>
    <property type="match status" value="1"/>
</dbReference>
<gene>
    <name evidence="4" type="ORF">PISMIDRAFT_90331</name>
</gene>
<dbReference type="STRING" id="765257.A0A0C9YUT5"/>
<evidence type="ECO:0000313" key="4">
    <source>
        <dbReference type="EMBL" id="KIK28810.1"/>
    </source>
</evidence>
<feature type="region of interest" description="Disordered" evidence="3">
    <location>
        <begin position="64"/>
        <end position="88"/>
    </location>
</feature>
<proteinExistence type="inferred from homology"/>
<accession>A0A0C9YUT5</accession>
<dbReference type="GO" id="GO:0004165">
    <property type="term" value="F:delta(3)-delta(2)-enoyl-CoA isomerase activity"/>
    <property type="evidence" value="ECO:0007669"/>
    <property type="project" value="TreeGrafter"/>
</dbReference>
<name>A0A0C9YUT5_9AGAM</name>